<sequence length="49" mass="6028">MKLRFDLYYTYSSKYFWRALRIIKRANLSASGRERVIAKVYKKYGFKKL</sequence>
<accession>A0A0F9JCN7</accession>
<dbReference type="AlphaFoldDB" id="A0A0F9JCN7"/>
<organism evidence="1">
    <name type="scientific">marine sediment metagenome</name>
    <dbReference type="NCBI Taxonomy" id="412755"/>
    <lineage>
        <taxon>unclassified sequences</taxon>
        <taxon>metagenomes</taxon>
        <taxon>ecological metagenomes</taxon>
    </lineage>
</organism>
<comment type="caution">
    <text evidence="1">The sequence shown here is derived from an EMBL/GenBank/DDBJ whole genome shotgun (WGS) entry which is preliminary data.</text>
</comment>
<gene>
    <name evidence="1" type="ORF">LCGC14_1545550</name>
</gene>
<dbReference type="EMBL" id="LAZR01011745">
    <property type="protein sequence ID" value="KKM60081.1"/>
    <property type="molecule type" value="Genomic_DNA"/>
</dbReference>
<reference evidence="1" key="1">
    <citation type="journal article" date="2015" name="Nature">
        <title>Complex archaea that bridge the gap between prokaryotes and eukaryotes.</title>
        <authorList>
            <person name="Spang A."/>
            <person name="Saw J.H."/>
            <person name="Jorgensen S.L."/>
            <person name="Zaremba-Niedzwiedzka K."/>
            <person name="Martijn J."/>
            <person name="Lind A.E."/>
            <person name="van Eijk R."/>
            <person name="Schleper C."/>
            <person name="Guy L."/>
            <person name="Ettema T.J."/>
        </authorList>
    </citation>
    <scope>NUCLEOTIDE SEQUENCE</scope>
</reference>
<proteinExistence type="predicted"/>
<name>A0A0F9JCN7_9ZZZZ</name>
<protein>
    <submittedName>
        <fullName evidence="1">Uncharacterized protein</fullName>
    </submittedName>
</protein>
<evidence type="ECO:0000313" key="1">
    <source>
        <dbReference type="EMBL" id="KKM60081.1"/>
    </source>
</evidence>